<feature type="non-terminal residue" evidence="1">
    <location>
        <position position="53"/>
    </location>
</feature>
<gene>
    <name evidence="1" type="ORF">SPARVUS_LOCUS11689384</name>
</gene>
<comment type="caution">
    <text evidence="1">The sequence shown here is derived from an EMBL/GenBank/DDBJ whole genome shotgun (WGS) entry which is preliminary data.</text>
</comment>
<keyword evidence="2" id="KW-1185">Reference proteome</keyword>
<name>A0ABN9FC44_9NEOB</name>
<proteinExistence type="predicted"/>
<reference evidence="1" key="1">
    <citation type="submission" date="2023-05" db="EMBL/GenBank/DDBJ databases">
        <authorList>
            <person name="Stuckert A."/>
        </authorList>
    </citation>
    <scope>NUCLEOTIDE SEQUENCE</scope>
</reference>
<evidence type="ECO:0000313" key="1">
    <source>
        <dbReference type="EMBL" id="CAI9594203.1"/>
    </source>
</evidence>
<sequence>MYTDHQGTDDQCALMISAAPSVPAVTVHQCQLSVIINATCQCPSVPHQCHISV</sequence>
<dbReference type="Proteomes" id="UP001162483">
    <property type="component" value="Unassembled WGS sequence"/>
</dbReference>
<organism evidence="1 2">
    <name type="scientific">Staurois parvus</name>
    <dbReference type="NCBI Taxonomy" id="386267"/>
    <lineage>
        <taxon>Eukaryota</taxon>
        <taxon>Metazoa</taxon>
        <taxon>Chordata</taxon>
        <taxon>Craniata</taxon>
        <taxon>Vertebrata</taxon>
        <taxon>Euteleostomi</taxon>
        <taxon>Amphibia</taxon>
        <taxon>Batrachia</taxon>
        <taxon>Anura</taxon>
        <taxon>Neobatrachia</taxon>
        <taxon>Ranoidea</taxon>
        <taxon>Ranidae</taxon>
        <taxon>Staurois</taxon>
    </lineage>
</organism>
<evidence type="ECO:0000313" key="2">
    <source>
        <dbReference type="Proteomes" id="UP001162483"/>
    </source>
</evidence>
<dbReference type="EMBL" id="CATNWA010016636">
    <property type="protein sequence ID" value="CAI9594203.1"/>
    <property type="molecule type" value="Genomic_DNA"/>
</dbReference>
<accession>A0ABN9FC44</accession>
<protein>
    <submittedName>
        <fullName evidence="1">Uncharacterized protein</fullName>
    </submittedName>
</protein>